<dbReference type="PANTHER" id="PTHR40627:SF4">
    <property type="entry name" value="PRENYLTRANSFERASE ASQH1-RELATED"/>
    <property type="match status" value="1"/>
</dbReference>
<name>A0A401WG61_STREY</name>
<evidence type="ECO:0000256" key="1">
    <source>
        <dbReference type="ARBA" id="ARBA00022679"/>
    </source>
</evidence>
<dbReference type="Proteomes" id="UP000286746">
    <property type="component" value="Unassembled WGS sequence"/>
</dbReference>
<gene>
    <name evidence="2" type="ORF">GKJPGBOP_08139</name>
</gene>
<dbReference type="SFLD" id="SFLDG01162">
    <property type="entry name" value="I"/>
    <property type="match status" value="1"/>
</dbReference>
<protein>
    <recommendedName>
        <fullName evidence="4">Tryptophan dimethylallyltransferase</fullName>
    </recommendedName>
</protein>
<comment type="caution">
    <text evidence="2">The sequence shown here is derived from an EMBL/GenBank/DDBJ whole genome shotgun (WGS) entry which is preliminary data.</text>
</comment>
<dbReference type="EMBL" id="BHZD01000001">
    <property type="protein sequence ID" value="GCD48342.1"/>
    <property type="molecule type" value="Genomic_DNA"/>
</dbReference>
<dbReference type="RefSeq" id="WP_125059604.1">
    <property type="nucleotide sequence ID" value="NZ_BHZD01000001.1"/>
</dbReference>
<organism evidence="2 3">
    <name type="scientific">Streptomyces paromomycinus</name>
    <name type="common">Streptomyces rimosus subsp. paromomycinus</name>
    <dbReference type="NCBI Taxonomy" id="92743"/>
    <lineage>
        <taxon>Bacteria</taxon>
        <taxon>Bacillati</taxon>
        <taxon>Actinomycetota</taxon>
        <taxon>Actinomycetes</taxon>
        <taxon>Kitasatosporales</taxon>
        <taxon>Streptomycetaceae</taxon>
        <taxon>Streptomyces</taxon>
    </lineage>
</organism>
<dbReference type="Pfam" id="PF11991">
    <property type="entry name" value="Trp_DMAT"/>
    <property type="match status" value="1"/>
</dbReference>
<proteinExistence type="predicted"/>
<dbReference type="PANTHER" id="PTHR40627">
    <property type="entry name" value="INDOLE PRENYLTRANSFERASE TDIB-RELATED"/>
    <property type="match status" value="1"/>
</dbReference>
<evidence type="ECO:0000313" key="3">
    <source>
        <dbReference type="Proteomes" id="UP000286746"/>
    </source>
</evidence>
<evidence type="ECO:0000313" key="2">
    <source>
        <dbReference type="EMBL" id="GCD48342.1"/>
    </source>
</evidence>
<dbReference type="AlphaFoldDB" id="A0A401WG61"/>
<keyword evidence="1" id="KW-0808">Transferase</keyword>
<dbReference type="InterPro" id="IPR017795">
    <property type="entry name" value="ABBA_NscD-like"/>
</dbReference>
<evidence type="ECO:0008006" key="4">
    <source>
        <dbReference type="Google" id="ProtNLM"/>
    </source>
</evidence>
<accession>A0A401WG61</accession>
<dbReference type="GO" id="GO:0009820">
    <property type="term" value="P:alkaloid metabolic process"/>
    <property type="evidence" value="ECO:0007669"/>
    <property type="project" value="InterPro"/>
</dbReference>
<keyword evidence="3" id="KW-1185">Reference proteome</keyword>
<dbReference type="GO" id="GO:0016765">
    <property type="term" value="F:transferase activity, transferring alkyl or aryl (other than methyl) groups"/>
    <property type="evidence" value="ECO:0007669"/>
    <property type="project" value="InterPro"/>
</dbReference>
<sequence>MTSLRSAPQVSASTTFSDYAVTTATRLLGSAGVDVDQGIRALRRMLSPWGARRIGTRPGWHSDVCADGSPIEFSAAFSREGLQVRALVEALPDRSDPSSAQKAARALTRGLTRDFGAADDRLAEVSDLFLPDEDPTGFAMMHAAALTPTGGPEFKVYLNPNANAGTSGIERTRAALDRLGFTKAWTAVREYAARGFDLDRIVYFGLDLTDGPESRVKVYFRHYDASPAELDARMEISLQHEAGFLGAFCRQLTGSDSEVRAQPLVSNLTFTAAGGDQPVSATLYVPLWLHSASDRTVRDRVSSVMRELGLPVGSYRTLLNQMARRPLSSGRGIHTYASARVQHGRPRLTTYWSPELYDRYPPARYQRG</sequence>
<dbReference type="InterPro" id="IPR033964">
    <property type="entry name" value="ABBA"/>
</dbReference>
<reference evidence="2 3" key="1">
    <citation type="submission" date="2018-11" db="EMBL/GenBank/DDBJ databases">
        <title>Whole genome sequence of Streptomyces paromomycinus NBRC 15454(T).</title>
        <authorList>
            <person name="Komaki H."/>
            <person name="Tamura T."/>
        </authorList>
    </citation>
    <scope>NUCLEOTIDE SEQUENCE [LARGE SCALE GENOMIC DNA]</scope>
    <source>
        <strain evidence="2 3">NBRC 15454</strain>
    </source>
</reference>
<dbReference type="SFLD" id="SFLDS00036">
    <property type="entry name" value="Aromatic_Prenyltransferase"/>
    <property type="match status" value="1"/>
</dbReference>